<evidence type="ECO:0000256" key="1">
    <source>
        <dbReference type="SAM" id="MobiDB-lite"/>
    </source>
</evidence>
<dbReference type="Proteomes" id="UP000193411">
    <property type="component" value="Unassembled WGS sequence"/>
</dbReference>
<sequence length="128" mass="14329">MDFCSLSHPMANAHAPYPPAFSNHHKLLTVPNPRCHRLTRIPGRASRHMPVSSNHGHRLPSTSACESPSPRVRSFIHSRTVALERQCICTFRQQIGTVPSRPLSPRLAPAMPPWIVNVHRPAFVCFVT</sequence>
<accession>A0A1Y2HX25</accession>
<evidence type="ECO:0000313" key="3">
    <source>
        <dbReference type="Proteomes" id="UP000193411"/>
    </source>
</evidence>
<protein>
    <submittedName>
        <fullName evidence="2">Uncharacterized protein</fullName>
    </submittedName>
</protein>
<dbReference type="AlphaFoldDB" id="A0A1Y2HX25"/>
<evidence type="ECO:0000313" key="2">
    <source>
        <dbReference type="EMBL" id="ORZ39175.1"/>
    </source>
</evidence>
<comment type="caution">
    <text evidence="2">The sequence shown here is derived from an EMBL/GenBank/DDBJ whole genome shotgun (WGS) entry which is preliminary data.</text>
</comment>
<dbReference type="EMBL" id="MCFL01000006">
    <property type="protein sequence ID" value="ORZ39175.1"/>
    <property type="molecule type" value="Genomic_DNA"/>
</dbReference>
<reference evidence="2 3" key="1">
    <citation type="submission" date="2016-07" db="EMBL/GenBank/DDBJ databases">
        <title>Pervasive Adenine N6-methylation of Active Genes in Fungi.</title>
        <authorList>
            <consortium name="DOE Joint Genome Institute"/>
            <person name="Mondo S.J."/>
            <person name="Dannebaum R.O."/>
            <person name="Kuo R.C."/>
            <person name="Labutti K."/>
            <person name="Haridas S."/>
            <person name="Kuo A."/>
            <person name="Salamov A."/>
            <person name="Ahrendt S.R."/>
            <person name="Lipzen A."/>
            <person name="Sullivan W."/>
            <person name="Andreopoulos W.B."/>
            <person name="Clum A."/>
            <person name="Lindquist E."/>
            <person name="Daum C."/>
            <person name="Ramamoorthy G.K."/>
            <person name="Gryganskyi A."/>
            <person name="Culley D."/>
            <person name="Magnuson J.K."/>
            <person name="James T.Y."/>
            <person name="O'Malley M.A."/>
            <person name="Stajich J.E."/>
            <person name="Spatafora J.W."/>
            <person name="Visel A."/>
            <person name="Grigoriev I.V."/>
        </authorList>
    </citation>
    <scope>NUCLEOTIDE SEQUENCE [LARGE SCALE GENOMIC DNA]</scope>
    <source>
        <strain evidence="2 3">PL171</strain>
    </source>
</reference>
<keyword evidence="3" id="KW-1185">Reference proteome</keyword>
<organism evidence="2 3">
    <name type="scientific">Catenaria anguillulae PL171</name>
    <dbReference type="NCBI Taxonomy" id="765915"/>
    <lineage>
        <taxon>Eukaryota</taxon>
        <taxon>Fungi</taxon>
        <taxon>Fungi incertae sedis</taxon>
        <taxon>Blastocladiomycota</taxon>
        <taxon>Blastocladiomycetes</taxon>
        <taxon>Blastocladiales</taxon>
        <taxon>Catenariaceae</taxon>
        <taxon>Catenaria</taxon>
    </lineage>
</organism>
<feature type="region of interest" description="Disordered" evidence="1">
    <location>
        <begin position="47"/>
        <end position="66"/>
    </location>
</feature>
<proteinExistence type="predicted"/>
<name>A0A1Y2HX25_9FUNG</name>
<gene>
    <name evidence="2" type="ORF">BCR44DRAFT_1427361</name>
</gene>